<sequence>NPPPPRGRYCVAFDPLDGSSNIDCNVSVGTIFGVYEKKKDKADTADILRHGDDMLCAGYCVYSSAVELVFAFKGHPVCCFCLDPSIGEFVNTRTMRIPEGGGKTIYSCNEGNSANWDQSKGYSARYVGSMVADVHRTLLYGGVFLYPADKKSKKGKLRILYEGFPMAMLIEQCGGVASTGLFQGSVGRILDVVPEHIHDRCPIIMGANRDVDIVMGFYEKHGVAVPK</sequence>
<evidence type="ECO:0000256" key="10">
    <source>
        <dbReference type="ARBA" id="ARBA00023277"/>
    </source>
</evidence>
<proteinExistence type="inferred from homology"/>
<dbReference type="Proteomes" id="UP001165060">
    <property type="component" value="Unassembled WGS sequence"/>
</dbReference>
<evidence type="ECO:0000313" key="16">
    <source>
        <dbReference type="Proteomes" id="UP001165060"/>
    </source>
</evidence>
<comment type="cofactor">
    <cofactor evidence="2">
        <name>Mg(2+)</name>
        <dbReference type="ChEBI" id="CHEBI:18420"/>
    </cofactor>
</comment>
<evidence type="ECO:0000256" key="9">
    <source>
        <dbReference type="ARBA" id="ARBA00022842"/>
    </source>
</evidence>
<evidence type="ECO:0000256" key="8">
    <source>
        <dbReference type="ARBA" id="ARBA00022801"/>
    </source>
</evidence>
<keyword evidence="8 12" id="KW-0378">Hydrolase</keyword>
<accession>A0ABQ6N1T4</accession>
<keyword evidence="16" id="KW-1185">Reference proteome</keyword>
<dbReference type="PANTHER" id="PTHR11556:SF41">
    <property type="entry name" value="FRUCTOSE-1,6-BISPHOSPHATASE, CYTOSOLIC"/>
    <property type="match status" value="1"/>
</dbReference>
<evidence type="ECO:0000256" key="4">
    <source>
        <dbReference type="ARBA" id="ARBA00010941"/>
    </source>
</evidence>
<dbReference type="SUPFAM" id="SSF56655">
    <property type="entry name" value="Carbohydrate phosphatase"/>
    <property type="match status" value="1"/>
</dbReference>
<dbReference type="Pfam" id="PF00316">
    <property type="entry name" value="FBPase"/>
    <property type="match status" value="1"/>
</dbReference>
<comment type="catalytic activity">
    <reaction evidence="1">
        <text>beta-D-fructose 1,6-bisphosphate + H2O = beta-D-fructose 6-phosphate + phosphate</text>
        <dbReference type="Rhea" id="RHEA:11064"/>
        <dbReference type="ChEBI" id="CHEBI:15377"/>
        <dbReference type="ChEBI" id="CHEBI:32966"/>
        <dbReference type="ChEBI" id="CHEBI:43474"/>
        <dbReference type="ChEBI" id="CHEBI:57634"/>
        <dbReference type="EC" id="3.1.3.11"/>
    </reaction>
</comment>
<evidence type="ECO:0000256" key="3">
    <source>
        <dbReference type="ARBA" id="ARBA00004496"/>
    </source>
</evidence>
<evidence type="ECO:0000256" key="1">
    <source>
        <dbReference type="ARBA" id="ARBA00001273"/>
    </source>
</evidence>
<dbReference type="Pfam" id="PF18913">
    <property type="entry name" value="FBPase_C"/>
    <property type="match status" value="1"/>
</dbReference>
<keyword evidence="6" id="KW-0963">Cytoplasm</keyword>
<dbReference type="InterPro" id="IPR028343">
    <property type="entry name" value="FBPtase"/>
</dbReference>
<protein>
    <recommendedName>
        <fullName evidence="11">Fructose-1,6-bisphosphatase, cytosolic</fullName>
        <ecNumber evidence="5">3.1.3.11</ecNumber>
    </recommendedName>
</protein>
<dbReference type="EMBL" id="BRYB01000832">
    <property type="protein sequence ID" value="GMI38583.1"/>
    <property type="molecule type" value="Genomic_DNA"/>
</dbReference>
<name>A0ABQ6N1T4_9STRA</name>
<dbReference type="InterPro" id="IPR020548">
    <property type="entry name" value="Fructose_bisphosphatase_AS"/>
</dbReference>
<comment type="subcellular location">
    <subcellularLocation>
        <location evidence="3">Cytoplasm</location>
    </subcellularLocation>
</comment>
<keyword evidence="7" id="KW-0479">Metal-binding</keyword>
<keyword evidence="9" id="KW-0460">Magnesium</keyword>
<evidence type="ECO:0000259" key="14">
    <source>
        <dbReference type="Pfam" id="PF18913"/>
    </source>
</evidence>
<dbReference type="Gene3D" id="3.30.540.10">
    <property type="entry name" value="Fructose-1,6-Bisphosphatase, subunit A, domain 1"/>
    <property type="match status" value="1"/>
</dbReference>
<dbReference type="PANTHER" id="PTHR11556">
    <property type="entry name" value="FRUCTOSE-1,6-BISPHOSPHATASE-RELATED"/>
    <property type="match status" value="1"/>
</dbReference>
<evidence type="ECO:0000256" key="11">
    <source>
        <dbReference type="ARBA" id="ARBA00040159"/>
    </source>
</evidence>
<dbReference type="EC" id="3.1.3.11" evidence="5"/>
<dbReference type="PRINTS" id="PR00115">
    <property type="entry name" value="F16BPHPHTASE"/>
</dbReference>
<dbReference type="InterPro" id="IPR000146">
    <property type="entry name" value="FBPase_class-1"/>
</dbReference>
<evidence type="ECO:0000256" key="7">
    <source>
        <dbReference type="ARBA" id="ARBA00022723"/>
    </source>
</evidence>
<keyword evidence="10 12" id="KW-0119">Carbohydrate metabolism</keyword>
<dbReference type="InterPro" id="IPR044015">
    <property type="entry name" value="FBPase_C_dom"/>
</dbReference>
<dbReference type="PIRSF" id="PIRSF500210">
    <property type="entry name" value="FBPtase"/>
    <property type="match status" value="1"/>
</dbReference>
<feature type="domain" description="Fructose-1-6-bisphosphatase class 1 C-terminal" evidence="14">
    <location>
        <begin position="105"/>
        <end position="217"/>
    </location>
</feature>
<evidence type="ECO:0000256" key="12">
    <source>
        <dbReference type="RuleBase" id="RU000508"/>
    </source>
</evidence>
<dbReference type="PROSITE" id="PS00124">
    <property type="entry name" value="FBPASE"/>
    <property type="match status" value="1"/>
</dbReference>
<comment type="similarity">
    <text evidence="4 12">Belongs to the FBPase class 1 family.</text>
</comment>
<feature type="non-terminal residue" evidence="15">
    <location>
        <position position="1"/>
    </location>
</feature>
<evidence type="ECO:0000256" key="6">
    <source>
        <dbReference type="ARBA" id="ARBA00022490"/>
    </source>
</evidence>
<reference evidence="15 16" key="1">
    <citation type="journal article" date="2023" name="Commun. Biol.">
        <title>Genome analysis of Parmales, the sister group of diatoms, reveals the evolutionary specialization of diatoms from phago-mixotrophs to photoautotrophs.</title>
        <authorList>
            <person name="Ban H."/>
            <person name="Sato S."/>
            <person name="Yoshikawa S."/>
            <person name="Yamada K."/>
            <person name="Nakamura Y."/>
            <person name="Ichinomiya M."/>
            <person name="Sato N."/>
            <person name="Blanc-Mathieu R."/>
            <person name="Endo H."/>
            <person name="Kuwata A."/>
            <person name="Ogata H."/>
        </authorList>
    </citation>
    <scope>NUCLEOTIDE SEQUENCE [LARGE SCALE GENOMIC DNA]</scope>
</reference>
<dbReference type="InterPro" id="IPR033391">
    <property type="entry name" value="FBPase_N"/>
</dbReference>
<evidence type="ECO:0000259" key="13">
    <source>
        <dbReference type="Pfam" id="PF00316"/>
    </source>
</evidence>
<evidence type="ECO:0000256" key="5">
    <source>
        <dbReference type="ARBA" id="ARBA00013093"/>
    </source>
</evidence>
<evidence type="ECO:0000313" key="15">
    <source>
        <dbReference type="EMBL" id="GMI38583.1"/>
    </source>
</evidence>
<organism evidence="15 16">
    <name type="scientific">Tetraparma gracilis</name>
    <dbReference type="NCBI Taxonomy" id="2962635"/>
    <lineage>
        <taxon>Eukaryota</taxon>
        <taxon>Sar</taxon>
        <taxon>Stramenopiles</taxon>
        <taxon>Ochrophyta</taxon>
        <taxon>Bolidophyceae</taxon>
        <taxon>Parmales</taxon>
        <taxon>Triparmaceae</taxon>
        <taxon>Tetraparma</taxon>
    </lineage>
</organism>
<dbReference type="PIRSF" id="PIRSF000904">
    <property type="entry name" value="FBPtase_SBPase"/>
    <property type="match status" value="1"/>
</dbReference>
<gene>
    <name evidence="15" type="ORF">TeGR_g5592</name>
</gene>
<feature type="domain" description="Fructose-1-6-bisphosphatase class I N-terminal" evidence="13">
    <location>
        <begin position="5"/>
        <end position="92"/>
    </location>
</feature>
<comment type="caution">
    <text evidence="15">The sequence shown here is derived from an EMBL/GenBank/DDBJ whole genome shotgun (WGS) entry which is preliminary data.</text>
</comment>
<evidence type="ECO:0000256" key="2">
    <source>
        <dbReference type="ARBA" id="ARBA00001946"/>
    </source>
</evidence>
<dbReference type="Gene3D" id="3.40.190.80">
    <property type="match status" value="1"/>
</dbReference>
<dbReference type="CDD" id="cd00354">
    <property type="entry name" value="FBPase"/>
    <property type="match status" value="1"/>
</dbReference>